<keyword evidence="5 11" id="KW-0285">Flavoprotein</keyword>
<keyword evidence="6 11" id="KW-0288">FMN</keyword>
<dbReference type="EC" id="4.2.3.5" evidence="3 11"/>
<evidence type="ECO:0000256" key="4">
    <source>
        <dbReference type="ARBA" id="ARBA00022605"/>
    </source>
</evidence>
<evidence type="ECO:0000256" key="2">
    <source>
        <dbReference type="ARBA" id="ARBA00008014"/>
    </source>
</evidence>
<dbReference type="Pfam" id="PF01264">
    <property type="entry name" value="Chorismate_synt"/>
    <property type="match status" value="1"/>
</dbReference>
<evidence type="ECO:0000256" key="5">
    <source>
        <dbReference type="ARBA" id="ARBA00022630"/>
    </source>
</evidence>
<reference evidence="13" key="1">
    <citation type="submission" date="2018-12" db="EMBL/GenBank/DDBJ databases">
        <title>Novel natural products biosynthetic potential of the class Ktedonobacteria.</title>
        <authorList>
            <person name="Zheng Y."/>
            <person name="Saitou A."/>
            <person name="Wang C.M."/>
            <person name="Toyoda A."/>
            <person name="Minakuchi Y."/>
            <person name="Sekiguchi Y."/>
            <person name="Ueda K."/>
            <person name="Takano H."/>
            <person name="Sakai Y."/>
            <person name="Yokota A."/>
            <person name="Yabe S."/>
        </authorList>
    </citation>
    <scope>NUCLEOTIDE SEQUENCE</scope>
    <source>
        <strain evidence="13">A3-2</strain>
    </source>
</reference>
<keyword evidence="10 11" id="KW-0456">Lyase</keyword>
<comment type="cofactor">
    <cofactor evidence="11 12">
        <name>FMNH2</name>
        <dbReference type="ChEBI" id="CHEBI:57618"/>
    </cofactor>
    <text evidence="11 12">Reduced FMN (FMNH(2)).</text>
</comment>
<comment type="similarity">
    <text evidence="2 11 12">Belongs to the chorismate synthase family.</text>
</comment>
<evidence type="ECO:0000256" key="7">
    <source>
        <dbReference type="ARBA" id="ARBA00022827"/>
    </source>
</evidence>
<accession>A0A455T5E9</accession>
<dbReference type="InterPro" id="IPR020541">
    <property type="entry name" value="Chorismate_synthase_CS"/>
</dbReference>
<dbReference type="GO" id="GO:0004107">
    <property type="term" value="F:chorismate synthase activity"/>
    <property type="evidence" value="ECO:0007669"/>
    <property type="project" value="UniProtKB-UniRule"/>
</dbReference>
<organism evidence="13">
    <name type="scientific">Thermogemmatispora argillosa</name>
    <dbReference type="NCBI Taxonomy" id="2045280"/>
    <lineage>
        <taxon>Bacteria</taxon>
        <taxon>Bacillati</taxon>
        <taxon>Chloroflexota</taxon>
        <taxon>Ktedonobacteria</taxon>
        <taxon>Thermogemmatisporales</taxon>
        <taxon>Thermogemmatisporaceae</taxon>
        <taxon>Thermogemmatispora</taxon>
    </lineage>
</organism>
<evidence type="ECO:0000256" key="3">
    <source>
        <dbReference type="ARBA" id="ARBA00013036"/>
    </source>
</evidence>
<dbReference type="AlphaFoldDB" id="A0A455T5E9"/>
<dbReference type="FunFam" id="3.60.150.10:FF:000002">
    <property type="entry name" value="Chorismate synthase"/>
    <property type="match status" value="1"/>
</dbReference>
<dbReference type="InterPro" id="IPR000453">
    <property type="entry name" value="Chorismate_synth"/>
</dbReference>
<comment type="function">
    <text evidence="11">Catalyzes the anti-1,4-elimination of the C-3 phosphate and the C-6 proR hydrogen from 5-enolpyruvylshikimate-3-phosphate (EPSP) to yield chorismate, which is the branch point compound that serves as the starting substrate for the three terminal pathways of aromatic amino acid biosynthesis. This reaction introduces a second double bond into the aromatic ring system.</text>
</comment>
<dbReference type="GO" id="GO:0010181">
    <property type="term" value="F:FMN binding"/>
    <property type="evidence" value="ECO:0007669"/>
    <property type="project" value="TreeGrafter"/>
</dbReference>
<dbReference type="GO" id="GO:0009423">
    <property type="term" value="P:chorismate biosynthetic process"/>
    <property type="evidence" value="ECO:0007669"/>
    <property type="project" value="UniProtKB-UniRule"/>
</dbReference>
<gene>
    <name evidence="11 13" type="primary">aroC</name>
    <name evidence="13" type="ORF">KTA_28280</name>
</gene>
<dbReference type="SUPFAM" id="SSF103263">
    <property type="entry name" value="Chorismate synthase, AroC"/>
    <property type="match status" value="1"/>
</dbReference>
<dbReference type="HAMAP" id="MF_00300">
    <property type="entry name" value="Chorismate_synth"/>
    <property type="match status" value="1"/>
</dbReference>
<evidence type="ECO:0000256" key="10">
    <source>
        <dbReference type="ARBA" id="ARBA00023239"/>
    </source>
</evidence>
<evidence type="ECO:0000256" key="8">
    <source>
        <dbReference type="ARBA" id="ARBA00022857"/>
    </source>
</evidence>
<evidence type="ECO:0000256" key="1">
    <source>
        <dbReference type="ARBA" id="ARBA00005044"/>
    </source>
</evidence>
<keyword evidence="8 11" id="KW-0521">NADP</keyword>
<evidence type="ECO:0000313" key="13">
    <source>
        <dbReference type="EMBL" id="BBH94629.1"/>
    </source>
</evidence>
<dbReference type="GO" id="GO:0005829">
    <property type="term" value="C:cytosol"/>
    <property type="evidence" value="ECO:0007669"/>
    <property type="project" value="TreeGrafter"/>
</dbReference>
<comment type="caution">
    <text evidence="11">Lacks conserved residue(s) required for the propagation of feature annotation.</text>
</comment>
<dbReference type="NCBIfam" id="NF003793">
    <property type="entry name" value="PRK05382.1"/>
    <property type="match status" value="1"/>
</dbReference>
<evidence type="ECO:0000256" key="12">
    <source>
        <dbReference type="RuleBase" id="RU000605"/>
    </source>
</evidence>
<protein>
    <recommendedName>
        <fullName evidence="3 11">Chorismate synthase</fullName>
        <shortName evidence="11">CS</shortName>
        <ecNumber evidence="3 11">4.2.3.5</ecNumber>
    </recommendedName>
    <alternativeName>
        <fullName evidence="11">5-enolpyruvylshikimate-3-phosphate phospholyase</fullName>
    </alternativeName>
</protein>
<feature type="binding site" evidence="11">
    <location>
        <position position="46"/>
    </location>
    <ligand>
        <name>NADP(+)</name>
        <dbReference type="ChEBI" id="CHEBI:58349"/>
    </ligand>
</feature>
<proteinExistence type="inferred from homology"/>
<evidence type="ECO:0000256" key="11">
    <source>
        <dbReference type="HAMAP-Rule" id="MF_00300"/>
    </source>
</evidence>
<dbReference type="PANTHER" id="PTHR21085">
    <property type="entry name" value="CHORISMATE SYNTHASE"/>
    <property type="match status" value="1"/>
</dbReference>
<dbReference type="EMBL" id="AP019377">
    <property type="protein sequence ID" value="BBH94629.1"/>
    <property type="molecule type" value="Genomic_DNA"/>
</dbReference>
<dbReference type="PROSITE" id="PS00787">
    <property type="entry name" value="CHORISMATE_SYNTHASE_1"/>
    <property type="match status" value="1"/>
</dbReference>
<dbReference type="PANTHER" id="PTHR21085:SF0">
    <property type="entry name" value="CHORISMATE SYNTHASE"/>
    <property type="match status" value="1"/>
</dbReference>
<keyword evidence="4 11" id="KW-0028">Amino-acid biosynthesis</keyword>
<dbReference type="PROSITE" id="PS00789">
    <property type="entry name" value="CHORISMATE_SYNTHASE_3"/>
    <property type="match status" value="1"/>
</dbReference>
<evidence type="ECO:0000256" key="9">
    <source>
        <dbReference type="ARBA" id="ARBA00023141"/>
    </source>
</evidence>
<feature type="binding site" evidence="11">
    <location>
        <position position="40"/>
    </location>
    <ligand>
        <name>NADP(+)</name>
        <dbReference type="ChEBI" id="CHEBI:58349"/>
    </ligand>
</feature>
<comment type="catalytic activity">
    <reaction evidence="11 12">
        <text>5-O-(1-carboxyvinyl)-3-phosphoshikimate = chorismate + phosphate</text>
        <dbReference type="Rhea" id="RHEA:21020"/>
        <dbReference type="ChEBI" id="CHEBI:29748"/>
        <dbReference type="ChEBI" id="CHEBI:43474"/>
        <dbReference type="ChEBI" id="CHEBI:57701"/>
        <dbReference type="EC" id="4.2.3.5"/>
    </reaction>
</comment>
<comment type="subunit">
    <text evidence="11">Homotetramer.</text>
</comment>
<dbReference type="GO" id="GO:0008652">
    <property type="term" value="P:amino acid biosynthetic process"/>
    <property type="evidence" value="ECO:0007669"/>
    <property type="project" value="UniProtKB-KW"/>
</dbReference>
<dbReference type="Gene3D" id="3.60.150.10">
    <property type="entry name" value="Chorismate synthase AroC"/>
    <property type="match status" value="1"/>
</dbReference>
<dbReference type="UniPathway" id="UPA00053">
    <property type="reaction ID" value="UER00090"/>
</dbReference>
<dbReference type="NCBIfam" id="TIGR00033">
    <property type="entry name" value="aroC"/>
    <property type="match status" value="1"/>
</dbReference>
<comment type="pathway">
    <text evidence="1 11 12">Metabolic intermediate biosynthesis; chorismate biosynthesis; chorismate from D-erythrose 4-phosphate and phosphoenolpyruvate: step 7/7.</text>
</comment>
<name>A0A455T5E9_9CHLR</name>
<keyword evidence="9 11" id="KW-0057">Aromatic amino acid biosynthesis</keyword>
<dbReference type="InterPro" id="IPR035904">
    <property type="entry name" value="Chorismate_synth_AroC_sf"/>
</dbReference>
<feature type="binding site" evidence="11">
    <location>
        <position position="298"/>
    </location>
    <ligand>
        <name>FMN</name>
        <dbReference type="ChEBI" id="CHEBI:58210"/>
    </ligand>
</feature>
<evidence type="ECO:0000256" key="6">
    <source>
        <dbReference type="ARBA" id="ARBA00022643"/>
    </source>
</evidence>
<sequence length="391" mass="42355">MFRFLTAGESHGPCLTVIVEGLPAGLEIDREAIDHDLRRRQGGYGRGGRMKIEKDGVRFLSGIRHGRTLGSPITMQIENRDWVNWQETMSPEPVEVAPEPVTRVRPGHADFTGAIKYGHRDVRNVIERASSRETAARVAVGSLCRQLLQVFGISIHSHVLAIADVGYEEPRPLTRDAYPAGFWEQVEASPMRCADPALTERMIARILEAKRSGDTCGGVFEVVALGVPIGLGSYSQWDRRLSARLGLAMLSIPSAKAVEIGAGLEAARRTGSQVHDVLRHSPDGGWYHLTNNAGGIEGGITNGEPLVVRVALKPIPSLAHPLPAVDLASGENIEQTRYERSDVCVVPAGGVVGEAMMAIVLTEALLEKYGGDSLEEMLRHFQVSQAAQGEV</sequence>
<feature type="binding site" evidence="11">
    <location>
        <position position="340"/>
    </location>
    <ligand>
        <name>FMN</name>
        <dbReference type="ChEBI" id="CHEBI:58210"/>
    </ligand>
</feature>
<feature type="binding site" evidence="11">
    <location>
        <begin position="313"/>
        <end position="317"/>
    </location>
    <ligand>
        <name>FMN</name>
        <dbReference type="ChEBI" id="CHEBI:58210"/>
    </ligand>
</feature>
<dbReference type="PIRSF" id="PIRSF001456">
    <property type="entry name" value="Chorismate_synth"/>
    <property type="match status" value="1"/>
</dbReference>
<keyword evidence="7 11" id="KW-0274">FAD</keyword>
<dbReference type="GO" id="GO:0009073">
    <property type="term" value="P:aromatic amino acid family biosynthetic process"/>
    <property type="evidence" value="ECO:0007669"/>
    <property type="project" value="UniProtKB-KW"/>
</dbReference>
<dbReference type="CDD" id="cd07304">
    <property type="entry name" value="Chorismate_synthase"/>
    <property type="match status" value="1"/>
</dbReference>
<feature type="binding site" evidence="11">
    <location>
        <begin position="128"/>
        <end position="130"/>
    </location>
    <ligand>
        <name>FMN</name>
        <dbReference type="ChEBI" id="CHEBI:58210"/>
    </ligand>
</feature>